<feature type="signal peptide" evidence="1">
    <location>
        <begin position="1"/>
        <end position="25"/>
    </location>
</feature>
<dbReference type="InterPro" id="IPR021557">
    <property type="entry name" value="DUF3016"/>
</dbReference>
<dbReference type="EMBL" id="AP024545">
    <property type="protein sequence ID" value="BCT92523.1"/>
    <property type="molecule type" value="Genomic_DNA"/>
</dbReference>
<keyword evidence="3" id="KW-1185">Reference proteome</keyword>
<evidence type="ECO:0008006" key="4">
    <source>
        <dbReference type="Google" id="ProtNLM"/>
    </source>
</evidence>
<keyword evidence="1" id="KW-0732">Signal</keyword>
<proteinExistence type="predicted"/>
<gene>
    <name evidence="2" type="ORF">LYSCAS_15470</name>
</gene>
<evidence type="ECO:0000313" key="3">
    <source>
        <dbReference type="Proteomes" id="UP000681317"/>
    </source>
</evidence>
<dbReference type="PROSITE" id="PS51257">
    <property type="entry name" value="PROKAR_LIPOPROTEIN"/>
    <property type="match status" value="1"/>
</dbReference>
<evidence type="ECO:0000256" key="1">
    <source>
        <dbReference type="SAM" id="SignalP"/>
    </source>
</evidence>
<feature type="chain" id="PRO_5045238375" description="DUF3016 domain-containing protein" evidence="1">
    <location>
        <begin position="26"/>
        <end position="182"/>
    </location>
</feature>
<accession>A0ABN6FS84</accession>
<sequence length="182" mass="20616">MKRLVAVAFLAAALAGCASTGPALVTDPALPRALPTGSAVAVRWNDPAEFTEIRHSQNRYLAAQGDWVEKLARYVQESTQRALPAGERVDIDILDITRAGQYEWMFSNAQDIRVMRDLYPPRMDVQFKHYDANGTVIAEGERRISDLAYLNGPQPLSSSDPLRYEKRMIDRWVYREFGTRTR</sequence>
<organism evidence="2 3">
    <name type="scientific">Noviluteimonas caseinilytica</name>
    <dbReference type="NCBI Taxonomy" id="2675101"/>
    <lineage>
        <taxon>Bacteria</taxon>
        <taxon>Pseudomonadati</taxon>
        <taxon>Pseudomonadota</taxon>
        <taxon>Gammaproteobacteria</taxon>
        <taxon>Lysobacterales</taxon>
        <taxon>Lysobacteraceae</taxon>
        <taxon>Noviluteimonas</taxon>
    </lineage>
</organism>
<protein>
    <recommendedName>
        <fullName evidence="4">DUF3016 domain-containing protein</fullName>
    </recommendedName>
</protein>
<evidence type="ECO:0000313" key="2">
    <source>
        <dbReference type="EMBL" id="BCT92523.1"/>
    </source>
</evidence>
<dbReference type="Pfam" id="PF11454">
    <property type="entry name" value="DUF3016"/>
    <property type="match status" value="1"/>
</dbReference>
<dbReference type="Proteomes" id="UP000681317">
    <property type="component" value="Chromosome"/>
</dbReference>
<dbReference type="RefSeq" id="WP_213437377.1">
    <property type="nucleotide sequence ID" value="NZ_AP024545.1"/>
</dbReference>
<name>A0ABN6FS84_9GAMM</name>
<reference evidence="2 3" key="1">
    <citation type="submission" date="2021-03" db="EMBL/GenBank/DDBJ databases">
        <title>Complete Genome Sequences of Two Lysobacter Strains Isolated from Sea Water (Lysobacter caseinilyticus) and Soil (Lysobacter helvus) in South Korea.</title>
        <authorList>
            <person name="Watanabe Y."/>
            <person name="Arakawa K."/>
        </authorList>
    </citation>
    <scope>NUCLEOTIDE SEQUENCE [LARGE SCALE GENOMIC DNA]</scope>
    <source>
        <strain evidence="2 3">KVB24</strain>
    </source>
</reference>